<dbReference type="SUPFAM" id="SSF52833">
    <property type="entry name" value="Thioredoxin-like"/>
    <property type="match status" value="1"/>
</dbReference>
<reference evidence="4 5" key="1">
    <citation type="submission" date="2019-02" db="EMBL/GenBank/DDBJ databases">
        <title>Deep-cultivation of Planctomycetes and their phenomic and genomic characterization uncovers novel biology.</title>
        <authorList>
            <person name="Wiegand S."/>
            <person name="Jogler M."/>
            <person name="Boedeker C."/>
            <person name="Pinto D."/>
            <person name="Vollmers J."/>
            <person name="Rivas-Marin E."/>
            <person name="Kohn T."/>
            <person name="Peeters S.H."/>
            <person name="Heuer A."/>
            <person name="Rast P."/>
            <person name="Oberbeckmann S."/>
            <person name="Bunk B."/>
            <person name="Jeske O."/>
            <person name="Meyerdierks A."/>
            <person name="Storesund J.E."/>
            <person name="Kallscheuer N."/>
            <person name="Luecker S."/>
            <person name="Lage O.M."/>
            <person name="Pohl T."/>
            <person name="Merkel B.J."/>
            <person name="Hornburger P."/>
            <person name="Mueller R.-W."/>
            <person name="Bruemmer F."/>
            <person name="Labrenz M."/>
            <person name="Spormann A.M."/>
            <person name="Op Den Camp H."/>
            <person name="Overmann J."/>
            <person name="Amann R."/>
            <person name="Jetten M.S.M."/>
            <person name="Mascher T."/>
            <person name="Medema M.H."/>
            <person name="Devos D.P."/>
            <person name="Kaster A.-K."/>
            <person name="Ovreas L."/>
            <person name="Rohde M."/>
            <person name="Galperin M.Y."/>
            <person name="Jogler C."/>
        </authorList>
    </citation>
    <scope>NUCLEOTIDE SEQUENCE [LARGE SCALE GENOMIC DNA]</scope>
    <source>
        <strain evidence="4 5">KOR42</strain>
    </source>
</reference>
<dbReference type="InterPro" id="IPR000866">
    <property type="entry name" value="AhpC/TSA"/>
</dbReference>
<evidence type="ECO:0000313" key="5">
    <source>
        <dbReference type="Proteomes" id="UP000317243"/>
    </source>
</evidence>
<dbReference type="InterPro" id="IPR013766">
    <property type="entry name" value="Thioredoxin_domain"/>
</dbReference>
<feature type="region of interest" description="Disordered" evidence="1">
    <location>
        <begin position="1087"/>
        <end position="1107"/>
    </location>
</feature>
<feature type="region of interest" description="Disordered" evidence="1">
    <location>
        <begin position="841"/>
        <end position="860"/>
    </location>
</feature>
<dbReference type="GO" id="GO:0016209">
    <property type="term" value="F:antioxidant activity"/>
    <property type="evidence" value="ECO:0007669"/>
    <property type="project" value="InterPro"/>
</dbReference>
<name>A0A5C5X768_9PLAN</name>
<dbReference type="EMBL" id="SIHI01000001">
    <property type="protein sequence ID" value="TWT57872.1"/>
    <property type="molecule type" value="Genomic_DNA"/>
</dbReference>
<dbReference type="GO" id="GO:0016491">
    <property type="term" value="F:oxidoreductase activity"/>
    <property type="evidence" value="ECO:0007669"/>
    <property type="project" value="InterPro"/>
</dbReference>
<protein>
    <submittedName>
        <fullName evidence="4">Thiol-disulfide oxidoreductase ResA</fullName>
    </submittedName>
</protein>
<dbReference type="PANTHER" id="PTHR42852:SF17">
    <property type="entry name" value="THIOREDOXIN-LIKE PROTEIN HI_1115"/>
    <property type="match status" value="1"/>
</dbReference>
<evidence type="ECO:0000259" key="3">
    <source>
        <dbReference type="PROSITE" id="PS51352"/>
    </source>
</evidence>
<dbReference type="InterPro" id="IPR036249">
    <property type="entry name" value="Thioredoxin-like_sf"/>
</dbReference>
<evidence type="ECO:0000313" key="4">
    <source>
        <dbReference type="EMBL" id="TWT57872.1"/>
    </source>
</evidence>
<sequence length="1107" mass="123472">MISNRFPIFQDQRPNRRRKQIAPFIALMGGIALVLNLAAIAIADDPSSGTLYWHEGDTLYGELLSVDEETLTWRSPLFVDPLQIERSALSAVQFRKVDPLPQSHDKFRISLRNGDVLFGDLIGATETSLLFESDRFSPFSVLLEHVEHVKRVDTPDLIYQGPRGVEGWTTPNPNTEPFGWNEQPNGELVTDSGNHGAYQKLDFSDRVEVEFVIESESKRPSFTFALGESREMSLRVESWEEILVLLSGFQFTELATLKEDQKRVHLHMFVDQKKHTVEVFSHSGVKLGELKGDPKKEEPEYKPKGLQIWNRDGDLTLKYIRVDRWNGNLPKPLKTGTSRIHLTDGSILYGDVPQFEPGEPVNFPGESDQEPTEFSVDQIESIVVNDDPESSPLRAVDQVSWQTGGVVTGKVLRVEDEQIEISAEWSEAPVSASLTGLQRIRLISEPTIPDAPDGLVYPGGTLNGKLVISNDTTPPVSWISAGGLNPSALNPNAFATAGNARFIRGEEPADSSALDDGYPDFLYLRNGDVIPCILHSVRDERIELEVPFSDLSEISTDIVKAVELSVPERVFQRGFEDEGWKRMLGGTKNDGDRLIMKTSATYGHPEILTGDEVRFRLDWGAQQYSELQIQLYGERLGNPRDATNLKIMLNGTKLWVEDFDPAVQAGNQLQIRQLRMNPAGGGRQTFIDSEKGSVEISLSVRDGKIHVVVDGQLLKSIPMDHQKRIGKSLTFKANVNSITRNAAYGSNPLTRGIMISDFEVRNLDGTSVKQFIVEETRNRTLLIPRFRRERPSSHVLMARNGDLLRGHLKHIDEETVQFESQLEEFPFSRERIAAVIWLHPPSTTETDETEEGQEAESDEPLREGMQLTFEDHLRFSMSPTGVQGDYLIGVTPHFGECRIPFQAIGEVVLGEIPQENGPVAYSQWIPTFAKEPDWDIPESGSNVEGSKLIGTESVPFELAGIDGNTFRIRDHLDKVVVLDFWATWCGPCVEALPDYIAATAEFDPEDVLFVAVNLQETPQEVRAFLALKGWTPEVAMDSAGSVASDFAVSGIPHTVILSPGNIIESVHVGYRENGGIEMRTTIQQILDGTWERPTPNTDEESESSSEE</sequence>
<dbReference type="Pfam" id="PF00578">
    <property type="entry name" value="AhpC-TSA"/>
    <property type="match status" value="1"/>
</dbReference>
<keyword evidence="5" id="KW-1185">Reference proteome</keyword>
<feature type="region of interest" description="Disordered" evidence="1">
    <location>
        <begin position="163"/>
        <end position="184"/>
    </location>
</feature>
<dbReference type="CDD" id="cd02966">
    <property type="entry name" value="TlpA_like_family"/>
    <property type="match status" value="1"/>
</dbReference>
<dbReference type="OrthoDB" id="209942at2"/>
<dbReference type="AlphaFoldDB" id="A0A5C5X768"/>
<dbReference type="Proteomes" id="UP000317243">
    <property type="component" value="Unassembled WGS sequence"/>
</dbReference>
<dbReference type="Gene3D" id="3.40.30.10">
    <property type="entry name" value="Glutaredoxin"/>
    <property type="match status" value="1"/>
</dbReference>
<proteinExistence type="predicted"/>
<dbReference type="PROSITE" id="PS51352">
    <property type="entry name" value="THIOREDOXIN_2"/>
    <property type="match status" value="1"/>
</dbReference>
<evidence type="ECO:0000256" key="2">
    <source>
        <dbReference type="SAM" id="Phobius"/>
    </source>
</evidence>
<keyword evidence="2" id="KW-1133">Transmembrane helix</keyword>
<dbReference type="InterPro" id="IPR050553">
    <property type="entry name" value="Thioredoxin_ResA/DsbE_sf"/>
</dbReference>
<gene>
    <name evidence="4" type="primary">resA_1</name>
    <name evidence="4" type="ORF">KOR42_12390</name>
</gene>
<keyword evidence="2" id="KW-0472">Membrane</keyword>
<evidence type="ECO:0000256" key="1">
    <source>
        <dbReference type="SAM" id="MobiDB-lite"/>
    </source>
</evidence>
<keyword evidence="2" id="KW-0812">Transmembrane</keyword>
<dbReference type="PANTHER" id="PTHR42852">
    <property type="entry name" value="THIOL:DISULFIDE INTERCHANGE PROTEIN DSBE"/>
    <property type="match status" value="1"/>
</dbReference>
<feature type="compositionally biased region" description="Acidic residues" evidence="1">
    <location>
        <begin position="1097"/>
        <end position="1107"/>
    </location>
</feature>
<feature type="domain" description="Thioredoxin" evidence="3">
    <location>
        <begin position="947"/>
        <end position="1087"/>
    </location>
</feature>
<accession>A0A5C5X768</accession>
<dbReference type="RefSeq" id="WP_146507887.1">
    <property type="nucleotide sequence ID" value="NZ_SIHI01000001.1"/>
</dbReference>
<comment type="caution">
    <text evidence="4">The sequence shown here is derived from an EMBL/GenBank/DDBJ whole genome shotgun (WGS) entry which is preliminary data.</text>
</comment>
<feature type="transmembrane region" description="Helical" evidence="2">
    <location>
        <begin position="21"/>
        <end position="42"/>
    </location>
</feature>
<feature type="compositionally biased region" description="Acidic residues" evidence="1">
    <location>
        <begin position="845"/>
        <end position="858"/>
    </location>
</feature>
<organism evidence="4 5">
    <name type="scientific">Thalassoglobus neptunius</name>
    <dbReference type="NCBI Taxonomy" id="1938619"/>
    <lineage>
        <taxon>Bacteria</taxon>
        <taxon>Pseudomonadati</taxon>
        <taxon>Planctomycetota</taxon>
        <taxon>Planctomycetia</taxon>
        <taxon>Planctomycetales</taxon>
        <taxon>Planctomycetaceae</taxon>
        <taxon>Thalassoglobus</taxon>
    </lineage>
</organism>